<name>A0A1V2I8G8_9ACTN</name>
<proteinExistence type="predicted"/>
<keyword evidence="3" id="KW-1185">Reference proteome</keyword>
<sequence>MSDTHLRVDGADPANEAVTTWLSTATSRLRVDPPPELLPAALATVPAVRRRRRLTFAVPAGVATITCVVIALAVVLTNGPNGGTASLPLSRLGPAGIPLDVPTGDGQPKVPVRIVNTSRILTLSAADQAAVTRGCGPEPRMTDVPGIGDVPSGPSRILTAVQDRYGTSVLVAAGDHWTEECPVPTAKDGSLDFNRMPTKQYAWAVNQPHDLARAPDAPIELFHAATSFGGDTGGLVTWLAGGRISSRVAVLFAALPTGEATVVPVDPNTGAFITRIELALPVPLDEKTIAGSPLGLYAYDATGTLIFQVHES</sequence>
<keyword evidence="1" id="KW-0472">Membrane</keyword>
<keyword evidence="1" id="KW-1133">Transmembrane helix</keyword>
<dbReference type="RefSeq" id="WP_076818519.1">
    <property type="nucleotide sequence ID" value="NZ_MOMC01000038.1"/>
</dbReference>
<dbReference type="EMBL" id="MOMC01000038">
    <property type="protein sequence ID" value="ONH28677.1"/>
    <property type="molecule type" value="Genomic_DNA"/>
</dbReference>
<dbReference type="STRING" id="1834516.BL253_19070"/>
<accession>A0A1V2I8G8</accession>
<protein>
    <submittedName>
        <fullName evidence="2">Uncharacterized protein</fullName>
    </submittedName>
</protein>
<dbReference type="AlphaFoldDB" id="A0A1V2I8G8"/>
<feature type="transmembrane region" description="Helical" evidence="1">
    <location>
        <begin position="56"/>
        <end position="76"/>
    </location>
</feature>
<evidence type="ECO:0000256" key="1">
    <source>
        <dbReference type="SAM" id="Phobius"/>
    </source>
</evidence>
<gene>
    <name evidence="2" type="ORF">BL253_19070</name>
</gene>
<reference evidence="3" key="1">
    <citation type="submission" date="2016-10" db="EMBL/GenBank/DDBJ databases">
        <title>Frankia sp. NRRL B-16386 Genome sequencing.</title>
        <authorList>
            <person name="Ghodhbane-Gtari F."/>
            <person name="Swanson E."/>
            <person name="Gueddou A."/>
            <person name="Hezbri K."/>
            <person name="Ktari K."/>
            <person name="Nouioui I."/>
            <person name="Morris K."/>
            <person name="Simpson S."/>
            <person name="Abebe-Akele F."/>
            <person name="Thomas K."/>
            <person name="Gtari M."/>
            <person name="Tisa L.S."/>
        </authorList>
    </citation>
    <scope>NUCLEOTIDE SEQUENCE [LARGE SCALE GENOMIC DNA]</scope>
    <source>
        <strain evidence="3">NRRL B-16386</strain>
    </source>
</reference>
<comment type="caution">
    <text evidence="2">The sequence shown here is derived from an EMBL/GenBank/DDBJ whole genome shotgun (WGS) entry which is preliminary data.</text>
</comment>
<evidence type="ECO:0000313" key="2">
    <source>
        <dbReference type="EMBL" id="ONH28677.1"/>
    </source>
</evidence>
<evidence type="ECO:0000313" key="3">
    <source>
        <dbReference type="Proteomes" id="UP000188929"/>
    </source>
</evidence>
<organism evidence="2 3">
    <name type="scientific">Pseudofrankia asymbiotica</name>
    <dbReference type="NCBI Taxonomy" id="1834516"/>
    <lineage>
        <taxon>Bacteria</taxon>
        <taxon>Bacillati</taxon>
        <taxon>Actinomycetota</taxon>
        <taxon>Actinomycetes</taxon>
        <taxon>Frankiales</taxon>
        <taxon>Frankiaceae</taxon>
        <taxon>Pseudofrankia</taxon>
    </lineage>
</organism>
<dbReference type="Proteomes" id="UP000188929">
    <property type="component" value="Unassembled WGS sequence"/>
</dbReference>
<keyword evidence="1" id="KW-0812">Transmembrane</keyword>
<dbReference type="OrthoDB" id="3209527at2"/>